<evidence type="ECO:0000256" key="1">
    <source>
        <dbReference type="SAM" id="MobiDB-lite"/>
    </source>
</evidence>
<evidence type="ECO:0000313" key="2">
    <source>
        <dbReference type="EMBL" id="KAK5903875.1"/>
    </source>
</evidence>
<keyword evidence="3" id="KW-1185">Reference proteome</keyword>
<reference evidence="2 3" key="1">
    <citation type="journal article" date="2023" name="Mol. Biol. Evol.">
        <title>Genomics of Secondarily Temperate Adaptation in the Only Non-Antarctic Icefish.</title>
        <authorList>
            <person name="Rivera-Colon A.G."/>
            <person name="Rayamajhi N."/>
            <person name="Minhas B.F."/>
            <person name="Madrigal G."/>
            <person name="Bilyk K.T."/>
            <person name="Yoon V."/>
            <person name="Hune M."/>
            <person name="Gregory S."/>
            <person name="Cheng C.H.C."/>
            <person name="Catchen J.M."/>
        </authorList>
    </citation>
    <scope>NUCLEOTIDE SEQUENCE [LARGE SCALE GENOMIC DNA]</scope>
    <source>
        <tissue evidence="2">White muscle</tissue>
    </source>
</reference>
<organism evidence="2 3">
    <name type="scientific">Champsocephalus gunnari</name>
    <name type="common">Mackerel icefish</name>
    <dbReference type="NCBI Taxonomy" id="52237"/>
    <lineage>
        <taxon>Eukaryota</taxon>
        <taxon>Metazoa</taxon>
        <taxon>Chordata</taxon>
        <taxon>Craniata</taxon>
        <taxon>Vertebrata</taxon>
        <taxon>Euteleostomi</taxon>
        <taxon>Actinopterygii</taxon>
        <taxon>Neopterygii</taxon>
        <taxon>Teleostei</taxon>
        <taxon>Neoteleostei</taxon>
        <taxon>Acanthomorphata</taxon>
        <taxon>Eupercaria</taxon>
        <taxon>Perciformes</taxon>
        <taxon>Notothenioidei</taxon>
        <taxon>Channichthyidae</taxon>
        <taxon>Champsocephalus</taxon>
    </lineage>
</organism>
<proteinExistence type="predicted"/>
<name>A0AAN8CHT5_CHAGU</name>
<dbReference type="AlphaFoldDB" id="A0AAN8CHT5"/>
<feature type="region of interest" description="Disordered" evidence="1">
    <location>
        <begin position="1"/>
        <end position="41"/>
    </location>
</feature>
<protein>
    <submittedName>
        <fullName evidence="2">Uncharacterized protein</fullName>
    </submittedName>
</protein>
<dbReference type="Proteomes" id="UP001331515">
    <property type="component" value="Unassembled WGS sequence"/>
</dbReference>
<feature type="compositionally biased region" description="Low complexity" evidence="1">
    <location>
        <begin position="19"/>
        <end position="28"/>
    </location>
</feature>
<comment type="caution">
    <text evidence="2">The sequence shown here is derived from an EMBL/GenBank/DDBJ whole genome shotgun (WGS) entry which is preliminary data.</text>
</comment>
<gene>
    <name evidence="2" type="ORF">CgunFtcFv8_007620</name>
</gene>
<dbReference type="EMBL" id="JAURVH010001531">
    <property type="protein sequence ID" value="KAK5903875.1"/>
    <property type="molecule type" value="Genomic_DNA"/>
</dbReference>
<feature type="compositionally biased region" description="Polar residues" evidence="1">
    <location>
        <begin position="1"/>
        <end position="11"/>
    </location>
</feature>
<accession>A0AAN8CHT5</accession>
<sequence length="118" mass="12852">MQACSPASYTNKAGGEGEGFSTASTSSSLLPPPKKKQGLMQNPAISVSDYLASLVKSATRGKRIRIPEMSGLQCSFAHFLCLIKNTRSQRLEQRGPTELRFKASLSCRREVNSRKSPC</sequence>
<evidence type="ECO:0000313" key="3">
    <source>
        <dbReference type="Proteomes" id="UP001331515"/>
    </source>
</evidence>